<evidence type="ECO:0000313" key="1">
    <source>
        <dbReference type="EMBL" id="CAG8538204.1"/>
    </source>
</evidence>
<dbReference type="Proteomes" id="UP000789570">
    <property type="component" value="Unassembled WGS sequence"/>
</dbReference>
<gene>
    <name evidence="1" type="ORF">FCALED_LOCUS5509</name>
</gene>
<reference evidence="1" key="1">
    <citation type="submission" date="2021-06" db="EMBL/GenBank/DDBJ databases">
        <authorList>
            <person name="Kallberg Y."/>
            <person name="Tangrot J."/>
            <person name="Rosling A."/>
        </authorList>
    </citation>
    <scope>NUCLEOTIDE SEQUENCE</scope>
    <source>
        <strain evidence="1">UK204</strain>
    </source>
</reference>
<dbReference type="OrthoDB" id="10600225at2759"/>
<proteinExistence type="predicted"/>
<protein>
    <submittedName>
        <fullName evidence="1">15175_t:CDS:1</fullName>
    </submittedName>
</protein>
<dbReference type="EMBL" id="CAJVPQ010001204">
    <property type="protein sequence ID" value="CAG8538204.1"/>
    <property type="molecule type" value="Genomic_DNA"/>
</dbReference>
<dbReference type="AlphaFoldDB" id="A0A9N9AMH7"/>
<accession>A0A9N9AMH7</accession>
<name>A0A9N9AMH7_9GLOM</name>
<comment type="caution">
    <text evidence="1">The sequence shown here is derived from an EMBL/GenBank/DDBJ whole genome shotgun (WGS) entry which is preliminary data.</text>
</comment>
<evidence type="ECO:0000313" key="2">
    <source>
        <dbReference type="Proteomes" id="UP000789570"/>
    </source>
</evidence>
<sequence>MDPEIIDPKTKLTSAEQRSIYKNYTKHLNSLSIDQDLPQFTRDHAKKLLKELSDSIVEREKRHVIKEYDYKILEQVRSKHVSIGDADVAKVQRENEFRSDYESMYSPSSSEIEKLSSLAIDSVFNDKNDENDDNDDNDEDEKITIIKDVSQLSLDNGILKMIIL</sequence>
<keyword evidence="2" id="KW-1185">Reference proteome</keyword>
<organism evidence="1 2">
    <name type="scientific">Funneliformis caledonium</name>
    <dbReference type="NCBI Taxonomy" id="1117310"/>
    <lineage>
        <taxon>Eukaryota</taxon>
        <taxon>Fungi</taxon>
        <taxon>Fungi incertae sedis</taxon>
        <taxon>Mucoromycota</taxon>
        <taxon>Glomeromycotina</taxon>
        <taxon>Glomeromycetes</taxon>
        <taxon>Glomerales</taxon>
        <taxon>Glomeraceae</taxon>
        <taxon>Funneliformis</taxon>
    </lineage>
</organism>